<organism evidence="1 2">
    <name type="scientific">OM182 bacterium MED-G24</name>
    <dbReference type="NCBI Taxonomy" id="1986255"/>
    <lineage>
        <taxon>Bacteria</taxon>
        <taxon>Pseudomonadati</taxon>
        <taxon>Pseudomonadota</taxon>
        <taxon>Gammaproteobacteria</taxon>
        <taxon>OMG group</taxon>
        <taxon>OM182 clade</taxon>
    </lineage>
</organism>
<dbReference type="EMBL" id="NTKD01000032">
    <property type="protein sequence ID" value="PDH38939.1"/>
    <property type="molecule type" value="Genomic_DNA"/>
</dbReference>
<proteinExistence type="predicted"/>
<evidence type="ECO:0000313" key="2">
    <source>
        <dbReference type="Proteomes" id="UP000219327"/>
    </source>
</evidence>
<name>A0A2A5WR35_9GAMM</name>
<accession>A0A2A5WR35</accession>
<dbReference type="Proteomes" id="UP000219327">
    <property type="component" value="Unassembled WGS sequence"/>
</dbReference>
<sequence length="75" mass="8642">MLVPLLLFSDWLQLVLNWQPFRGLVDVPYRIYNGDIPVMDAFPDIVHQCGSTLLFILMGQYLLSRSIRRLVIHGG</sequence>
<protein>
    <submittedName>
        <fullName evidence="1">Uncharacterized protein</fullName>
    </submittedName>
</protein>
<comment type="caution">
    <text evidence="1">The sequence shown here is derived from an EMBL/GenBank/DDBJ whole genome shotgun (WGS) entry which is preliminary data.</text>
</comment>
<reference evidence="1 2" key="1">
    <citation type="submission" date="2017-08" db="EMBL/GenBank/DDBJ databases">
        <title>Fine stratification of microbial communities through a metagenomic profile of the photic zone.</title>
        <authorList>
            <person name="Haro-Moreno J.M."/>
            <person name="Lopez-Perez M."/>
            <person name="De La Torre J."/>
            <person name="Picazo A."/>
            <person name="Camacho A."/>
            <person name="Rodriguez-Valera F."/>
        </authorList>
    </citation>
    <scope>NUCLEOTIDE SEQUENCE [LARGE SCALE GENOMIC DNA]</scope>
    <source>
        <strain evidence="1">MED-G24</strain>
    </source>
</reference>
<evidence type="ECO:0000313" key="1">
    <source>
        <dbReference type="EMBL" id="PDH38939.1"/>
    </source>
</evidence>
<gene>
    <name evidence="1" type="ORF">CNE99_06575</name>
</gene>
<dbReference type="AlphaFoldDB" id="A0A2A5WR35"/>